<proteinExistence type="predicted"/>
<protein>
    <submittedName>
        <fullName evidence="2">Putative secreted protein</fullName>
    </submittedName>
</protein>
<dbReference type="AlphaFoldDB" id="A0A6B0TXU0"/>
<evidence type="ECO:0000313" key="2">
    <source>
        <dbReference type="EMBL" id="MXU84989.1"/>
    </source>
</evidence>
<accession>A0A6B0TXU0</accession>
<feature type="compositionally biased region" description="Basic and acidic residues" evidence="1">
    <location>
        <begin position="18"/>
        <end position="34"/>
    </location>
</feature>
<sequence>MAVAAAMVVAAAAAEVEAPARETVRDQTGKERLPTARLRPPQIFSSPPWNPWSRSRPWPCWETCPAWPSATVPAGPRGLHREIP</sequence>
<organism evidence="2">
    <name type="scientific">Ixodes ricinus</name>
    <name type="common">Common tick</name>
    <name type="synonym">Acarus ricinus</name>
    <dbReference type="NCBI Taxonomy" id="34613"/>
    <lineage>
        <taxon>Eukaryota</taxon>
        <taxon>Metazoa</taxon>
        <taxon>Ecdysozoa</taxon>
        <taxon>Arthropoda</taxon>
        <taxon>Chelicerata</taxon>
        <taxon>Arachnida</taxon>
        <taxon>Acari</taxon>
        <taxon>Parasitiformes</taxon>
        <taxon>Ixodida</taxon>
        <taxon>Ixodoidea</taxon>
        <taxon>Ixodidae</taxon>
        <taxon>Ixodinae</taxon>
        <taxon>Ixodes</taxon>
    </lineage>
</organism>
<feature type="region of interest" description="Disordered" evidence="1">
    <location>
        <begin position="17"/>
        <end position="51"/>
    </location>
</feature>
<name>A0A6B0TXU0_IXORI</name>
<dbReference type="EMBL" id="GIFC01002906">
    <property type="protein sequence ID" value="MXU84989.1"/>
    <property type="molecule type" value="Transcribed_RNA"/>
</dbReference>
<reference evidence="2" key="1">
    <citation type="submission" date="2019-12" db="EMBL/GenBank/DDBJ databases">
        <title>An insight into the sialome of adult female Ixodes ricinus ticks feeding for 6 days.</title>
        <authorList>
            <person name="Perner J."/>
            <person name="Ribeiro J.M.C."/>
        </authorList>
    </citation>
    <scope>NUCLEOTIDE SEQUENCE</scope>
    <source>
        <strain evidence="2">Semi-engorged</strain>
        <tissue evidence="2">Salivary glands</tissue>
    </source>
</reference>
<evidence type="ECO:0000256" key="1">
    <source>
        <dbReference type="SAM" id="MobiDB-lite"/>
    </source>
</evidence>